<gene>
    <name evidence="5" type="ORF">HNAJ_LOCUS1688</name>
</gene>
<evidence type="ECO:0000313" key="5">
    <source>
        <dbReference type="EMBL" id="VDN97547.1"/>
    </source>
</evidence>
<dbReference type="Pfam" id="PF00014">
    <property type="entry name" value="Kunitz_BPTI"/>
    <property type="match status" value="2"/>
</dbReference>
<keyword evidence="6" id="KW-1185">Reference proteome</keyword>
<dbReference type="InterPro" id="IPR050098">
    <property type="entry name" value="TFPI/VKTCI-like"/>
</dbReference>
<dbReference type="AlphaFoldDB" id="A0A0R3T3T8"/>
<dbReference type="PROSITE" id="PS50279">
    <property type="entry name" value="BPTI_KUNITZ_2"/>
    <property type="match status" value="2"/>
</dbReference>
<dbReference type="InterPro" id="IPR020901">
    <property type="entry name" value="Prtase_inh_Kunz-CS"/>
</dbReference>
<feature type="domain" description="BPTI/Kunitz inhibitor" evidence="4">
    <location>
        <begin position="88"/>
        <end position="138"/>
    </location>
</feature>
<dbReference type="CDD" id="cd00109">
    <property type="entry name" value="Kunitz-type"/>
    <property type="match status" value="2"/>
</dbReference>
<feature type="domain" description="BPTI/Kunitz inhibitor" evidence="4">
    <location>
        <begin position="24"/>
        <end position="74"/>
    </location>
</feature>
<keyword evidence="3" id="KW-1015">Disulfide bond</keyword>
<dbReference type="GO" id="GO:0005615">
    <property type="term" value="C:extracellular space"/>
    <property type="evidence" value="ECO:0007669"/>
    <property type="project" value="TreeGrafter"/>
</dbReference>
<sequence length="142" mass="15724">MLLFQGALPNPGPVNRNDTLASVCRLPQDEGPCKATTKRWSYDVSLGRCVEFNYGGCRGNANNFKNRDACEAMCSISDAQQLPNLDICKLPREEGPCRGKNQRFYYNSASEQCLEFNYGGCRGNANSFLTKAECETRCTEAA</sequence>
<organism evidence="7">
    <name type="scientific">Rodentolepis nana</name>
    <name type="common">Dwarf tapeworm</name>
    <name type="synonym">Hymenolepis nana</name>
    <dbReference type="NCBI Taxonomy" id="102285"/>
    <lineage>
        <taxon>Eukaryota</taxon>
        <taxon>Metazoa</taxon>
        <taxon>Spiralia</taxon>
        <taxon>Lophotrochozoa</taxon>
        <taxon>Platyhelminthes</taxon>
        <taxon>Cestoda</taxon>
        <taxon>Eucestoda</taxon>
        <taxon>Cyclophyllidea</taxon>
        <taxon>Hymenolepididae</taxon>
        <taxon>Rodentolepis</taxon>
    </lineage>
</organism>
<reference evidence="7" key="1">
    <citation type="submission" date="2017-02" db="UniProtKB">
        <authorList>
            <consortium name="WormBaseParasite"/>
        </authorList>
    </citation>
    <scope>IDENTIFICATION</scope>
</reference>
<dbReference type="PROSITE" id="PS00280">
    <property type="entry name" value="BPTI_KUNITZ_1"/>
    <property type="match status" value="2"/>
</dbReference>
<proteinExistence type="predicted"/>
<dbReference type="OrthoDB" id="5950222at2759"/>
<dbReference type="SMART" id="SM00131">
    <property type="entry name" value="KU"/>
    <property type="match status" value="2"/>
</dbReference>
<dbReference type="FunFam" id="4.10.410.10:FF:000004">
    <property type="entry name" value="Tissue factor pathway inhibitor"/>
    <property type="match status" value="1"/>
</dbReference>
<dbReference type="Proteomes" id="UP000278807">
    <property type="component" value="Unassembled WGS sequence"/>
</dbReference>
<dbReference type="Gene3D" id="4.10.410.10">
    <property type="entry name" value="Pancreatic trypsin inhibitor Kunitz domain"/>
    <property type="match status" value="2"/>
</dbReference>
<dbReference type="STRING" id="102285.A0A0R3T3T8"/>
<evidence type="ECO:0000313" key="7">
    <source>
        <dbReference type="WBParaSite" id="HNAJ_0000168901-mRNA-1"/>
    </source>
</evidence>
<dbReference type="WBParaSite" id="HNAJ_0000168901-mRNA-1">
    <property type="protein sequence ID" value="HNAJ_0000168901-mRNA-1"/>
    <property type="gene ID" value="HNAJ_0000168901"/>
</dbReference>
<evidence type="ECO:0000256" key="1">
    <source>
        <dbReference type="ARBA" id="ARBA00022690"/>
    </source>
</evidence>
<evidence type="ECO:0000256" key="3">
    <source>
        <dbReference type="ARBA" id="ARBA00023157"/>
    </source>
</evidence>
<accession>A0A0R3T3T8</accession>
<dbReference type="PRINTS" id="PR00759">
    <property type="entry name" value="BASICPTASE"/>
</dbReference>
<evidence type="ECO:0000259" key="4">
    <source>
        <dbReference type="PROSITE" id="PS50279"/>
    </source>
</evidence>
<name>A0A0R3T3T8_RODNA</name>
<dbReference type="EMBL" id="UZAE01000691">
    <property type="protein sequence ID" value="VDN97547.1"/>
    <property type="molecule type" value="Genomic_DNA"/>
</dbReference>
<evidence type="ECO:0000256" key="2">
    <source>
        <dbReference type="ARBA" id="ARBA00022900"/>
    </source>
</evidence>
<dbReference type="SUPFAM" id="SSF57362">
    <property type="entry name" value="BPTI-like"/>
    <property type="match status" value="2"/>
</dbReference>
<dbReference type="PANTHER" id="PTHR10083:SF374">
    <property type="entry name" value="BPTI_KUNITZ INHIBITOR DOMAIN-CONTAINING PROTEIN"/>
    <property type="match status" value="1"/>
</dbReference>
<keyword evidence="1" id="KW-0646">Protease inhibitor</keyword>
<dbReference type="GO" id="GO:0004867">
    <property type="term" value="F:serine-type endopeptidase inhibitor activity"/>
    <property type="evidence" value="ECO:0007669"/>
    <property type="project" value="UniProtKB-KW"/>
</dbReference>
<evidence type="ECO:0000313" key="6">
    <source>
        <dbReference type="Proteomes" id="UP000278807"/>
    </source>
</evidence>
<protein>
    <submittedName>
        <fullName evidence="7">Kunitz/Bovine pancreatic trypsin inhibitor domain protein</fullName>
    </submittedName>
</protein>
<keyword evidence="2" id="KW-0722">Serine protease inhibitor</keyword>
<dbReference type="FunFam" id="4.10.410.10:FF:000002">
    <property type="entry name" value="WAP, follistatin/kazal, immunoglobulin, kunitz and netrin domain-containing 2"/>
    <property type="match status" value="1"/>
</dbReference>
<dbReference type="PANTHER" id="PTHR10083">
    <property type="entry name" value="KUNITZ-TYPE PROTEASE INHIBITOR-RELATED"/>
    <property type="match status" value="1"/>
</dbReference>
<dbReference type="InterPro" id="IPR002223">
    <property type="entry name" value="Kunitz_BPTI"/>
</dbReference>
<reference evidence="5 6" key="2">
    <citation type="submission" date="2018-11" db="EMBL/GenBank/DDBJ databases">
        <authorList>
            <consortium name="Pathogen Informatics"/>
        </authorList>
    </citation>
    <scope>NUCLEOTIDE SEQUENCE [LARGE SCALE GENOMIC DNA]</scope>
</reference>
<dbReference type="InterPro" id="IPR036880">
    <property type="entry name" value="Kunitz_BPTI_sf"/>
</dbReference>